<protein>
    <recommendedName>
        <fullName evidence="3">Reverse transcriptase zinc-binding domain-containing protein</fullName>
    </recommendedName>
</protein>
<keyword evidence="2" id="KW-1185">Reference proteome</keyword>
<dbReference type="OMA" id="PSKERIW"/>
<sequence length="212" mass="24833">MVSQPHILMTERIKLANYRGMAKTLGNVLATVQDQLLQTLVAFMFAAANFQSPHWKFFWSLSLTYIQRNVIYRYILGCIPHRRLLHRILPTVFESPLCPVCLSVEDSPSHLLFNCPSKERIWQGVIFEFLWPTTTIQDIQEALRSLDFSNVWYCQRKGIKPYRILIITLSQLWLAHMRYIYDNVPIDHTAILASIRNNVRQTIDEDQCHSLL</sequence>
<evidence type="ECO:0000313" key="1">
    <source>
        <dbReference type="EMBL" id="EPB92452.1"/>
    </source>
</evidence>
<evidence type="ECO:0000313" key="2">
    <source>
        <dbReference type="Proteomes" id="UP000014254"/>
    </source>
</evidence>
<name>S2JVK8_MUCC1</name>
<evidence type="ECO:0008006" key="3">
    <source>
        <dbReference type="Google" id="ProtNLM"/>
    </source>
</evidence>
<gene>
    <name evidence="1" type="ORF">HMPREF1544_00750</name>
</gene>
<dbReference type="InParanoid" id="S2JVK8"/>
<reference evidence="2" key="1">
    <citation type="submission" date="2013-05" db="EMBL/GenBank/DDBJ databases">
        <title>The Genome sequence of Mucor circinelloides f. circinelloides 1006PhL.</title>
        <authorList>
            <consortium name="The Broad Institute Genomics Platform"/>
            <person name="Cuomo C."/>
            <person name="Earl A."/>
            <person name="Findley K."/>
            <person name="Lee S.C."/>
            <person name="Walker B."/>
            <person name="Young S."/>
            <person name="Zeng Q."/>
            <person name="Gargeya S."/>
            <person name="Fitzgerald M."/>
            <person name="Haas B."/>
            <person name="Abouelleil A."/>
            <person name="Allen A.W."/>
            <person name="Alvarado L."/>
            <person name="Arachchi H.M."/>
            <person name="Berlin A.M."/>
            <person name="Chapman S.B."/>
            <person name="Gainer-Dewar J."/>
            <person name="Goldberg J."/>
            <person name="Griggs A."/>
            <person name="Gujja S."/>
            <person name="Hansen M."/>
            <person name="Howarth C."/>
            <person name="Imamovic A."/>
            <person name="Ireland A."/>
            <person name="Larimer J."/>
            <person name="McCowan C."/>
            <person name="Murphy C."/>
            <person name="Pearson M."/>
            <person name="Poon T.W."/>
            <person name="Priest M."/>
            <person name="Roberts A."/>
            <person name="Saif S."/>
            <person name="Shea T."/>
            <person name="Sisk P."/>
            <person name="Sykes S."/>
            <person name="Wortman J."/>
            <person name="Nusbaum C."/>
            <person name="Birren B."/>
        </authorList>
    </citation>
    <scope>NUCLEOTIDE SEQUENCE [LARGE SCALE GENOMIC DNA]</scope>
    <source>
        <strain evidence="2">1006PhL</strain>
    </source>
</reference>
<dbReference type="STRING" id="1220926.S2JVK8"/>
<dbReference type="Proteomes" id="UP000014254">
    <property type="component" value="Unassembled WGS sequence"/>
</dbReference>
<accession>S2JVK8</accession>
<dbReference type="EMBL" id="KE123900">
    <property type="protein sequence ID" value="EPB92452.1"/>
    <property type="molecule type" value="Genomic_DNA"/>
</dbReference>
<proteinExistence type="predicted"/>
<dbReference type="OrthoDB" id="2273311at2759"/>
<organism evidence="1 2">
    <name type="scientific">Mucor circinelloides f. circinelloides (strain 1006PhL)</name>
    <name type="common">Mucormycosis agent</name>
    <name type="synonym">Calyptromyces circinelloides</name>
    <dbReference type="NCBI Taxonomy" id="1220926"/>
    <lineage>
        <taxon>Eukaryota</taxon>
        <taxon>Fungi</taxon>
        <taxon>Fungi incertae sedis</taxon>
        <taxon>Mucoromycota</taxon>
        <taxon>Mucoromycotina</taxon>
        <taxon>Mucoromycetes</taxon>
        <taxon>Mucorales</taxon>
        <taxon>Mucorineae</taxon>
        <taxon>Mucoraceae</taxon>
        <taxon>Mucor</taxon>
    </lineage>
</organism>
<dbReference type="VEuPathDB" id="FungiDB:HMPREF1544_00750"/>
<dbReference type="AlphaFoldDB" id="S2JVK8"/>